<dbReference type="Pfam" id="PF02608">
    <property type="entry name" value="Bmp"/>
    <property type="match status" value="1"/>
</dbReference>
<evidence type="ECO:0000256" key="2">
    <source>
        <dbReference type="ARBA" id="ARBA00008610"/>
    </source>
</evidence>
<dbReference type="Proteomes" id="UP001181355">
    <property type="component" value="Chromosome"/>
</dbReference>
<keyword evidence="4 7" id="KW-0732">Signal</keyword>
<evidence type="ECO:0000256" key="1">
    <source>
        <dbReference type="ARBA" id="ARBA00004193"/>
    </source>
</evidence>
<evidence type="ECO:0000259" key="8">
    <source>
        <dbReference type="Pfam" id="PF02608"/>
    </source>
</evidence>
<evidence type="ECO:0000256" key="5">
    <source>
        <dbReference type="ARBA" id="ARBA00023136"/>
    </source>
</evidence>
<dbReference type="EMBL" id="CP133720">
    <property type="protein sequence ID" value="WMW81630.1"/>
    <property type="molecule type" value="Genomic_DNA"/>
</dbReference>
<dbReference type="InterPro" id="IPR028082">
    <property type="entry name" value="Peripla_BP_I"/>
</dbReference>
<keyword evidence="3" id="KW-1003">Cell membrane</keyword>
<keyword evidence="10" id="KW-1185">Reference proteome</keyword>
<dbReference type="SUPFAM" id="SSF53822">
    <property type="entry name" value="Periplasmic binding protein-like I"/>
    <property type="match status" value="1"/>
</dbReference>
<evidence type="ECO:0000256" key="6">
    <source>
        <dbReference type="ARBA" id="ARBA00023288"/>
    </source>
</evidence>
<dbReference type="RefSeq" id="WP_309483109.1">
    <property type="nucleotide sequence ID" value="NZ_CP133720.1"/>
</dbReference>
<feature type="domain" description="ABC transporter substrate-binding protein PnrA-like" evidence="8">
    <location>
        <begin position="29"/>
        <end position="320"/>
    </location>
</feature>
<protein>
    <submittedName>
        <fullName evidence="9">BMP family ABC transporter substrate-binding protein</fullName>
    </submittedName>
</protein>
<dbReference type="InterPro" id="IPR003760">
    <property type="entry name" value="PnrA-like"/>
</dbReference>
<evidence type="ECO:0000313" key="9">
    <source>
        <dbReference type="EMBL" id="WMW81630.1"/>
    </source>
</evidence>
<organism evidence="9 10">
    <name type="scientific">Undibacterium cyanobacteriorum</name>
    <dbReference type="NCBI Taxonomy" id="3073561"/>
    <lineage>
        <taxon>Bacteria</taxon>
        <taxon>Pseudomonadati</taxon>
        <taxon>Pseudomonadota</taxon>
        <taxon>Betaproteobacteria</taxon>
        <taxon>Burkholderiales</taxon>
        <taxon>Oxalobacteraceae</taxon>
        <taxon>Undibacterium</taxon>
    </lineage>
</organism>
<sequence>MKLRSIILACATAMLSMQAMAQQAQYALVYDAGGKFDRSFNQSAYEGAERFKKDTGLNYIDVQALSSVQGEQVMRNLARKGVKLIAAIGFTHAQQVQVVAKEFPNTKFVVVDGSAAGTNVASILFKEQEGSYLVGMAAAMASKSKKIGFIGGIDVPLIRAFACGYAQGAKAIDPKSEVIQNIVGTTAAAWNDPAKGGELARSQFERGVDVVFHAAGGSGMGALQAAKEKNKLAIGVDSNQNYLFPGVMLTSMVKRVDNAVYNNFMELKNGTWKAGVTNLGLKEGGVDWALDKDNRAVVSAEMEKRINTAKQDILSGKVKVVDYREASTCPVK</sequence>
<comment type="subcellular location">
    <subcellularLocation>
        <location evidence="1">Cell membrane</location>
        <topology evidence="1">Lipid-anchor</topology>
    </subcellularLocation>
</comment>
<gene>
    <name evidence="9" type="ORF">RF679_04960</name>
</gene>
<dbReference type="InterPro" id="IPR050957">
    <property type="entry name" value="BMP_lipoprotein"/>
</dbReference>
<name>A0ABY9RLR9_9BURK</name>
<evidence type="ECO:0000313" key="10">
    <source>
        <dbReference type="Proteomes" id="UP001181355"/>
    </source>
</evidence>
<evidence type="ECO:0000256" key="4">
    <source>
        <dbReference type="ARBA" id="ARBA00022729"/>
    </source>
</evidence>
<comment type="similarity">
    <text evidence="2">Belongs to the BMP lipoprotein family.</text>
</comment>
<dbReference type="PANTHER" id="PTHR34296:SF2">
    <property type="entry name" value="ABC TRANSPORTER GUANOSINE-BINDING PROTEIN NUPN"/>
    <property type="match status" value="1"/>
</dbReference>
<dbReference type="Gene3D" id="3.40.50.2300">
    <property type="match status" value="2"/>
</dbReference>
<keyword evidence="6" id="KW-0449">Lipoprotein</keyword>
<dbReference type="CDD" id="cd06354">
    <property type="entry name" value="PBP1_PrnA-like"/>
    <property type="match status" value="1"/>
</dbReference>
<reference evidence="9" key="1">
    <citation type="submission" date="2023-09" db="EMBL/GenBank/DDBJ databases">
        <title>Undibacterium sp. 20NA77.5 isolated from freshwater.</title>
        <authorList>
            <person name="Le V."/>
            <person name="Ko S.-R."/>
            <person name="Ahn C.-Y."/>
            <person name="Oh H.-M."/>
        </authorList>
    </citation>
    <scope>NUCLEOTIDE SEQUENCE</scope>
    <source>
        <strain evidence="9">20NA77.5</strain>
    </source>
</reference>
<evidence type="ECO:0000256" key="7">
    <source>
        <dbReference type="SAM" id="SignalP"/>
    </source>
</evidence>
<feature type="signal peptide" evidence="7">
    <location>
        <begin position="1"/>
        <end position="21"/>
    </location>
</feature>
<dbReference type="PANTHER" id="PTHR34296">
    <property type="entry name" value="TRANSCRIPTIONAL ACTIVATOR PROTEIN MED"/>
    <property type="match status" value="1"/>
</dbReference>
<accession>A0ABY9RLR9</accession>
<keyword evidence="5" id="KW-0472">Membrane</keyword>
<evidence type="ECO:0000256" key="3">
    <source>
        <dbReference type="ARBA" id="ARBA00022475"/>
    </source>
</evidence>
<feature type="chain" id="PRO_5047195536" evidence="7">
    <location>
        <begin position="22"/>
        <end position="332"/>
    </location>
</feature>
<proteinExistence type="inferred from homology"/>